<gene>
    <name evidence="3" type="ORF">PO878_16295</name>
</gene>
<dbReference type="AlphaFoldDB" id="A0AAE9Y5U8"/>
<reference evidence="3" key="1">
    <citation type="submission" date="2023-01" db="EMBL/GenBank/DDBJ databases">
        <title>The diversity of Class Acidimicrobiia in South China Sea sediment environments and the proposal of Iamia marina sp. nov., a novel species of the genus Iamia.</title>
        <authorList>
            <person name="He Y."/>
            <person name="Tian X."/>
        </authorList>
    </citation>
    <scope>NUCLEOTIDE SEQUENCE</scope>
    <source>
        <strain evidence="3">DSM 19957</strain>
    </source>
</reference>
<dbReference type="GO" id="GO:0016747">
    <property type="term" value="F:acyltransferase activity, transferring groups other than amino-acyl groups"/>
    <property type="evidence" value="ECO:0007669"/>
    <property type="project" value="InterPro"/>
</dbReference>
<feature type="domain" description="N-acetyltransferase" evidence="2">
    <location>
        <begin position="6"/>
        <end position="92"/>
    </location>
</feature>
<keyword evidence="4" id="KW-1185">Reference proteome</keyword>
<accession>A0AAE9Y5U8</accession>
<dbReference type="Proteomes" id="UP001216390">
    <property type="component" value="Chromosome"/>
</dbReference>
<dbReference type="PROSITE" id="PS51186">
    <property type="entry name" value="GNAT"/>
    <property type="match status" value="1"/>
</dbReference>
<name>A0AAE9Y5U8_9ACTN</name>
<dbReference type="EMBL" id="CP116942">
    <property type="protein sequence ID" value="WCO66061.1"/>
    <property type="molecule type" value="Genomic_DNA"/>
</dbReference>
<organism evidence="3 4">
    <name type="scientific">Iamia majanohamensis</name>
    <dbReference type="NCBI Taxonomy" id="467976"/>
    <lineage>
        <taxon>Bacteria</taxon>
        <taxon>Bacillati</taxon>
        <taxon>Actinomycetota</taxon>
        <taxon>Acidimicrobiia</taxon>
        <taxon>Acidimicrobiales</taxon>
        <taxon>Iamiaceae</taxon>
        <taxon>Iamia</taxon>
    </lineage>
</organism>
<evidence type="ECO:0000313" key="4">
    <source>
        <dbReference type="Proteomes" id="UP001216390"/>
    </source>
</evidence>
<sequence>MTTTTTNVPEEQRWELRVDGDLAVVAEYRLDDDRITFTHTRTEPDHRGEGLARQLVDAALADARDRGLAVVPECPYVRKVVGEDADLVALVPADDRDRLGL</sequence>
<evidence type="ECO:0000259" key="2">
    <source>
        <dbReference type="PROSITE" id="PS51729"/>
    </source>
</evidence>
<dbReference type="RefSeq" id="WP_272735587.1">
    <property type="nucleotide sequence ID" value="NZ_CP116942.1"/>
</dbReference>
<dbReference type="InterPro" id="IPR045057">
    <property type="entry name" value="Gcn5-rel_NAT"/>
</dbReference>
<evidence type="ECO:0000259" key="1">
    <source>
        <dbReference type="PROSITE" id="PS51186"/>
    </source>
</evidence>
<dbReference type="KEGG" id="ima:PO878_16295"/>
<dbReference type="InterPro" id="IPR016181">
    <property type="entry name" value="Acyl_CoA_acyltransferase"/>
</dbReference>
<dbReference type="InterPro" id="IPR031165">
    <property type="entry name" value="GNAT_YJDJ"/>
</dbReference>
<feature type="domain" description="N-acetyltransferase" evidence="1">
    <location>
        <begin position="1"/>
        <end position="101"/>
    </location>
</feature>
<evidence type="ECO:0000313" key="3">
    <source>
        <dbReference type="EMBL" id="WCO66061.1"/>
    </source>
</evidence>
<dbReference type="InterPro" id="IPR000182">
    <property type="entry name" value="GNAT_dom"/>
</dbReference>
<dbReference type="Pfam" id="PF14542">
    <property type="entry name" value="Acetyltransf_CG"/>
    <property type="match status" value="1"/>
</dbReference>
<protein>
    <submittedName>
        <fullName evidence="3">GNAT family N-acetyltransferase</fullName>
    </submittedName>
</protein>
<dbReference type="PROSITE" id="PS51729">
    <property type="entry name" value="GNAT_YJDJ"/>
    <property type="match status" value="1"/>
</dbReference>
<proteinExistence type="predicted"/>
<dbReference type="PANTHER" id="PTHR31435">
    <property type="entry name" value="PROTEIN NATD1"/>
    <property type="match status" value="1"/>
</dbReference>
<dbReference type="CDD" id="cd04301">
    <property type="entry name" value="NAT_SF"/>
    <property type="match status" value="1"/>
</dbReference>
<dbReference type="Gene3D" id="3.40.630.30">
    <property type="match status" value="1"/>
</dbReference>
<dbReference type="PANTHER" id="PTHR31435:SF10">
    <property type="entry name" value="BSR4717 PROTEIN"/>
    <property type="match status" value="1"/>
</dbReference>
<dbReference type="SUPFAM" id="SSF55729">
    <property type="entry name" value="Acyl-CoA N-acyltransferases (Nat)"/>
    <property type="match status" value="1"/>
</dbReference>